<reference evidence="3" key="1">
    <citation type="submission" date="2021-11" db="EMBL/GenBank/DDBJ databases">
        <title>Cultivation dependent microbiological survey of springs from the worlds oldest radium mine currently devoted to the extraction of radon-saturated water.</title>
        <authorList>
            <person name="Kapinusova G."/>
            <person name="Smrhova T."/>
            <person name="Strejcek M."/>
            <person name="Suman J."/>
            <person name="Jani K."/>
            <person name="Pajer P."/>
            <person name="Uhlik O."/>
        </authorList>
    </citation>
    <scope>NUCLEOTIDE SEQUENCE [LARGE SCALE GENOMIC DNA]</scope>
    <source>
        <strain evidence="3">J379</strain>
    </source>
</reference>
<sequence>MRSSEPSSITTIRRRGTSTPSSRSTLSRMVVSSFSAGTRKTQRNPSAPSGGASGA</sequence>
<feature type="compositionally biased region" description="Low complexity" evidence="1">
    <location>
        <begin position="1"/>
        <end position="28"/>
    </location>
</feature>
<feature type="compositionally biased region" description="Polar residues" evidence="1">
    <location>
        <begin position="30"/>
        <end position="47"/>
    </location>
</feature>
<accession>A0ABY5PLK6</accession>
<feature type="region of interest" description="Disordered" evidence="1">
    <location>
        <begin position="1"/>
        <end position="55"/>
    </location>
</feature>
<evidence type="ECO:0000313" key="3">
    <source>
        <dbReference type="Proteomes" id="UP001058860"/>
    </source>
</evidence>
<protein>
    <submittedName>
        <fullName evidence="2">Uncharacterized protein</fullName>
    </submittedName>
</protein>
<name>A0ABY5PLK6_9ACTN</name>
<organism evidence="2 3">
    <name type="scientific">Svornostia abyssi</name>
    <dbReference type="NCBI Taxonomy" id="2898438"/>
    <lineage>
        <taxon>Bacteria</taxon>
        <taxon>Bacillati</taxon>
        <taxon>Actinomycetota</taxon>
        <taxon>Thermoleophilia</taxon>
        <taxon>Solirubrobacterales</taxon>
        <taxon>Baekduiaceae</taxon>
        <taxon>Svornostia</taxon>
    </lineage>
</organism>
<proteinExistence type="predicted"/>
<keyword evidence="3" id="KW-1185">Reference proteome</keyword>
<dbReference type="EMBL" id="CP088295">
    <property type="protein sequence ID" value="UUY05197.1"/>
    <property type="molecule type" value="Genomic_DNA"/>
</dbReference>
<dbReference type="Proteomes" id="UP001058860">
    <property type="component" value="Chromosome"/>
</dbReference>
<evidence type="ECO:0000256" key="1">
    <source>
        <dbReference type="SAM" id="MobiDB-lite"/>
    </source>
</evidence>
<evidence type="ECO:0000313" key="2">
    <source>
        <dbReference type="EMBL" id="UUY05197.1"/>
    </source>
</evidence>
<gene>
    <name evidence="2" type="ORF">LRS13_06625</name>
</gene>